<dbReference type="Gene3D" id="3.90.180.10">
    <property type="entry name" value="Medium-chain alcohol dehydrogenases, catalytic domain"/>
    <property type="match status" value="1"/>
</dbReference>
<proteinExistence type="inferred from homology"/>
<dbReference type="SUPFAM" id="SSF50129">
    <property type="entry name" value="GroES-like"/>
    <property type="match status" value="1"/>
</dbReference>
<dbReference type="OrthoDB" id="10257049at2759"/>
<feature type="domain" description="Enoyl reductase (ER)" evidence="4">
    <location>
        <begin position="20"/>
        <end position="349"/>
    </location>
</feature>
<dbReference type="Gene3D" id="3.40.50.720">
    <property type="entry name" value="NAD(P)-binding Rossmann-like Domain"/>
    <property type="match status" value="1"/>
</dbReference>
<protein>
    <recommendedName>
        <fullName evidence="4">Enoyl reductase (ER) domain-containing protein</fullName>
    </recommendedName>
</protein>
<dbReference type="Pfam" id="PF00107">
    <property type="entry name" value="ADH_zinc_N"/>
    <property type="match status" value="1"/>
</dbReference>
<comment type="caution">
    <text evidence="5">The sequence shown here is derived from an EMBL/GenBank/DDBJ whole genome shotgun (WGS) entry which is preliminary data.</text>
</comment>
<evidence type="ECO:0000259" key="4">
    <source>
        <dbReference type="SMART" id="SM00829"/>
    </source>
</evidence>
<organism evidence="5 6">
    <name type="scientific">Cryoendolithus antarcticus</name>
    <dbReference type="NCBI Taxonomy" id="1507870"/>
    <lineage>
        <taxon>Eukaryota</taxon>
        <taxon>Fungi</taxon>
        <taxon>Dikarya</taxon>
        <taxon>Ascomycota</taxon>
        <taxon>Pezizomycotina</taxon>
        <taxon>Dothideomycetes</taxon>
        <taxon>Dothideomycetidae</taxon>
        <taxon>Cladosporiales</taxon>
        <taxon>Cladosporiaceae</taxon>
        <taxon>Cryoendolithus</taxon>
    </lineage>
</organism>
<sequence>MATAAGEYHNAAAWALKPESRPLVVSAAPYTSPPPGLVVIEVHSVAVNPIDHIMQDSNLFHIKYPAIFGGDIAGHIVEVGDKVSELKVGTRVIANGSVYGANNPAYGAFQKYALVHSTSVAELPYNIPYNIGVVLPLGISTASAGLFQPDFLALPLPVPTPRLDSTAPRVLLIWGGSSSVGSCAIQLAKLSGFNVLTTASPANFKYCLELGADAVYDYHDPSVEDQIVKAIKGHTFAGAYHAVGADGAVETCARIADRSQGKAIVVTVRGVPEKGIPSSVRVKSISAGSIFAPGNGVGPYMWRNFLPSALANGKVKPLPAALVVGGGLRSVQHGLDVQKRGVSARKVVVGGIDGDASKE</sequence>
<accession>A0A1V8TMF8</accession>
<gene>
    <name evidence="5" type="ORF">B0A48_03083</name>
</gene>
<evidence type="ECO:0000256" key="1">
    <source>
        <dbReference type="ARBA" id="ARBA00008072"/>
    </source>
</evidence>
<dbReference type="EMBL" id="NAJO01000005">
    <property type="protein sequence ID" value="OQO12441.1"/>
    <property type="molecule type" value="Genomic_DNA"/>
</dbReference>
<dbReference type="Pfam" id="PF08240">
    <property type="entry name" value="ADH_N"/>
    <property type="match status" value="1"/>
</dbReference>
<dbReference type="Proteomes" id="UP000192596">
    <property type="component" value="Unassembled WGS sequence"/>
</dbReference>
<dbReference type="SMART" id="SM00829">
    <property type="entry name" value="PKS_ER"/>
    <property type="match status" value="1"/>
</dbReference>
<keyword evidence="6" id="KW-1185">Reference proteome</keyword>
<dbReference type="AlphaFoldDB" id="A0A1V8TMF8"/>
<dbReference type="STRING" id="1507870.A0A1V8TMF8"/>
<dbReference type="PANTHER" id="PTHR45348:SF2">
    <property type="entry name" value="ZINC-TYPE ALCOHOL DEHYDROGENASE-LIKE PROTEIN C2E1P3.01"/>
    <property type="match status" value="1"/>
</dbReference>
<reference evidence="6" key="1">
    <citation type="submission" date="2017-03" db="EMBL/GenBank/DDBJ databases">
        <title>Genomes of endolithic fungi from Antarctica.</title>
        <authorList>
            <person name="Coleine C."/>
            <person name="Masonjones S."/>
            <person name="Stajich J.E."/>
        </authorList>
    </citation>
    <scope>NUCLEOTIDE SEQUENCE [LARGE SCALE GENOMIC DNA]</scope>
    <source>
        <strain evidence="6">CCFEE 5527</strain>
    </source>
</reference>
<dbReference type="InterPro" id="IPR020843">
    <property type="entry name" value="ER"/>
</dbReference>
<dbReference type="GO" id="GO:0016651">
    <property type="term" value="F:oxidoreductase activity, acting on NAD(P)H"/>
    <property type="evidence" value="ECO:0007669"/>
    <property type="project" value="InterPro"/>
</dbReference>
<dbReference type="InterPro" id="IPR013149">
    <property type="entry name" value="ADH-like_C"/>
</dbReference>
<dbReference type="InParanoid" id="A0A1V8TMF8"/>
<evidence type="ECO:0000313" key="6">
    <source>
        <dbReference type="Proteomes" id="UP000192596"/>
    </source>
</evidence>
<dbReference type="SUPFAM" id="SSF51735">
    <property type="entry name" value="NAD(P)-binding Rossmann-fold domains"/>
    <property type="match status" value="1"/>
</dbReference>
<comment type="subunit">
    <text evidence="2">Monomer.</text>
</comment>
<dbReference type="CDD" id="cd08249">
    <property type="entry name" value="enoyl_reductase_like"/>
    <property type="match status" value="1"/>
</dbReference>
<dbReference type="InterPro" id="IPR047122">
    <property type="entry name" value="Trans-enoyl_RdTase-like"/>
</dbReference>
<name>A0A1V8TMF8_9PEZI</name>
<keyword evidence="3" id="KW-0560">Oxidoreductase</keyword>
<dbReference type="InterPro" id="IPR011032">
    <property type="entry name" value="GroES-like_sf"/>
</dbReference>
<comment type="similarity">
    <text evidence="1">Belongs to the zinc-containing alcohol dehydrogenase family.</text>
</comment>
<evidence type="ECO:0000256" key="2">
    <source>
        <dbReference type="ARBA" id="ARBA00011245"/>
    </source>
</evidence>
<dbReference type="InterPro" id="IPR013154">
    <property type="entry name" value="ADH-like_N"/>
</dbReference>
<evidence type="ECO:0000256" key="3">
    <source>
        <dbReference type="ARBA" id="ARBA00023002"/>
    </source>
</evidence>
<dbReference type="InterPro" id="IPR036291">
    <property type="entry name" value="NAD(P)-bd_dom_sf"/>
</dbReference>
<dbReference type="PANTHER" id="PTHR45348">
    <property type="entry name" value="HYPOTHETICAL OXIDOREDUCTASE (EUROFUNG)"/>
    <property type="match status" value="1"/>
</dbReference>
<evidence type="ECO:0000313" key="5">
    <source>
        <dbReference type="EMBL" id="OQO12441.1"/>
    </source>
</evidence>